<evidence type="ECO:0000256" key="3">
    <source>
        <dbReference type="ARBA" id="ARBA00022692"/>
    </source>
</evidence>
<keyword evidence="5 7" id="KW-0472">Membrane</keyword>
<reference evidence="9 10" key="1">
    <citation type="journal article" date="2020" name="ISME J.">
        <title>Comparative genomics reveals insights into cyanobacterial evolution and habitat adaptation.</title>
        <authorList>
            <person name="Chen M.Y."/>
            <person name="Teng W.K."/>
            <person name="Zhao L."/>
            <person name="Hu C.X."/>
            <person name="Zhou Y.K."/>
            <person name="Han B.P."/>
            <person name="Song L.R."/>
            <person name="Shu W.S."/>
        </authorList>
    </citation>
    <scope>NUCLEOTIDE SEQUENCE [LARGE SCALE GENOMIC DNA]</scope>
    <source>
        <strain evidence="9 10">FACHB-119</strain>
    </source>
</reference>
<evidence type="ECO:0000256" key="5">
    <source>
        <dbReference type="ARBA" id="ARBA00023136"/>
    </source>
</evidence>
<dbReference type="Pfam" id="PF12696">
    <property type="entry name" value="TraG-D_C"/>
    <property type="match status" value="1"/>
</dbReference>
<organism evidence="9 10">
    <name type="scientific">Anabaena azotica FACHB-119</name>
    <dbReference type="NCBI Taxonomy" id="947527"/>
    <lineage>
        <taxon>Bacteria</taxon>
        <taxon>Bacillati</taxon>
        <taxon>Cyanobacteriota</taxon>
        <taxon>Cyanophyceae</taxon>
        <taxon>Nostocales</taxon>
        <taxon>Nostocaceae</taxon>
        <taxon>Anabaena</taxon>
        <taxon>Anabaena azotica</taxon>
    </lineage>
</organism>
<feature type="compositionally biased region" description="Polar residues" evidence="6">
    <location>
        <begin position="503"/>
        <end position="514"/>
    </location>
</feature>
<dbReference type="SUPFAM" id="SSF52540">
    <property type="entry name" value="P-loop containing nucleoside triphosphate hydrolases"/>
    <property type="match status" value="1"/>
</dbReference>
<dbReference type="InterPro" id="IPR051539">
    <property type="entry name" value="T4SS-coupling_protein"/>
</dbReference>
<feature type="transmembrane region" description="Helical" evidence="7">
    <location>
        <begin position="46"/>
        <end position="67"/>
    </location>
</feature>
<evidence type="ECO:0000313" key="9">
    <source>
        <dbReference type="EMBL" id="MBD2503900.1"/>
    </source>
</evidence>
<evidence type="ECO:0000256" key="1">
    <source>
        <dbReference type="ARBA" id="ARBA00004651"/>
    </source>
</evidence>
<dbReference type="PANTHER" id="PTHR37937">
    <property type="entry name" value="CONJUGATIVE TRANSFER: DNA TRANSPORT"/>
    <property type="match status" value="1"/>
</dbReference>
<dbReference type="RefSeq" id="WP_190477137.1">
    <property type="nucleotide sequence ID" value="NZ_JACJSG010000042.1"/>
</dbReference>
<evidence type="ECO:0000256" key="6">
    <source>
        <dbReference type="SAM" id="MobiDB-lite"/>
    </source>
</evidence>
<proteinExistence type="predicted"/>
<accession>A0ABR8DC13</accession>
<dbReference type="PANTHER" id="PTHR37937:SF1">
    <property type="entry name" value="CONJUGATIVE TRANSFER: DNA TRANSPORT"/>
    <property type="match status" value="1"/>
</dbReference>
<keyword evidence="2" id="KW-1003">Cell membrane</keyword>
<sequence length="615" mass="67873">MKQETRRNVNNNKLVDISTDASVSQSSKSQTSNVDQLLPKEFQDTLFSPMGFGLIASIAVLIIAKVVDGRGKNNKLARARWAGARERNVARKIACKQIKERRHNRVALYIGTPKGATFEVVGNRRITNLPEDKTRLYLPDAQRGIFISGGPGSGKTFSVNNPLVRSGIEQGKPIILYDFKYAHQESENSPAKGQAAKLAGYAAMHGYEVTVLAPGFEESCIANPLDFIKDESDAEMARQLSIVLNRNFKLSGGDSSDSSFFANAGDQLAQAIFQLAKLTRYPDIMMCSTILGLPNLIERIQRADLNYWVKVAFSQFLSVAGSPETAASIVGTTSGTFSRFMTPSSLSAFYGKTNIPLDLKGRKMVVFGMNKEKRDVIGPLLVSILHLLVSRNIAGKRTDPLLLSLDEVPTIYLPAIVDWLNQNREDGLVCILGLQNLSQLEKAYSPEITSAIFGGCATKFFFNPQDDTAAKRFSEFLGKEQIGHRERSRSSGGKGGSSTSISEQNSTRDLFEPNQFNTLGEGRAVIISPGFANRKEISLPLLEKINIPKADIDLEAKSVAEWYKLQQRLIQNSVLKQPTEKELRDRLLEAERILPLNPEKKDAVKDKLKKIGAKK</sequence>
<protein>
    <submittedName>
        <fullName evidence="9">Type IV secretory system conjugative DNA transfer family protein</fullName>
    </submittedName>
</protein>
<name>A0ABR8DC13_9NOST</name>
<evidence type="ECO:0000256" key="2">
    <source>
        <dbReference type="ARBA" id="ARBA00022475"/>
    </source>
</evidence>
<dbReference type="CDD" id="cd01127">
    <property type="entry name" value="TrwB_TraG_TraD_VirD4"/>
    <property type="match status" value="1"/>
</dbReference>
<evidence type="ECO:0000313" key="10">
    <source>
        <dbReference type="Proteomes" id="UP000661112"/>
    </source>
</evidence>
<comment type="subcellular location">
    <subcellularLocation>
        <location evidence="1">Cell membrane</location>
        <topology evidence="1">Multi-pass membrane protein</topology>
    </subcellularLocation>
</comment>
<dbReference type="InterPro" id="IPR032689">
    <property type="entry name" value="TraG-D_C"/>
</dbReference>
<dbReference type="Gene3D" id="3.40.50.300">
    <property type="entry name" value="P-loop containing nucleotide triphosphate hydrolases"/>
    <property type="match status" value="1"/>
</dbReference>
<evidence type="ECO:0000259" key="8">
    <source>
        <dbReference type="Pfam" id="PF12696"/>
    </source>
</evidence>
<evidence type="ECO:0000256" key="4">
    <source>
        <dbReference type="ARBA" id="ARBA00022989"/>
    </source>
</evidence>
<keyword evidence="10" id="KW-1185">Reference proteome</keyword>
<keyword evidence="3 7" id="KW-0812">Transmembrane</keyword>
<gene>
    <name evidence="9" type="ORF">H6G83_25390</name>
</gene>
<dbReference type="Proteomes" id="UP000661112">
    <property type="component" value="Unassembled WGS sequence"/>
</dbReference>
<feature type="region of interest" description="Disordered" evidence="6">
    <location>
        <begin position="1"/>
        <end position="34"/>
    </location>
</feature>
<feature type="region of interest" description="Disordered" evidence="6">
    <location>
        <begin position="481"/>
        <end position="514"/>
    </location>
</feature>
<comment type="caution">
    <text evidence="9">The sequence shown here is derived from an EMBL/GenBank/DDBJ whole genome shotgun (WGS) entry which is preliminary data.</text>
</comment>
<feature type="domain" description="TraD/TraG TraM recognition site" evidence="8">
    <location>
        <begin position="400"/>
        <end position="519"/>
    </location>
</feature>
<evidence type="ECO:0000256" key="7">
    <source>
        <dbReference type="SAM" id="Phobius"/>
    </source>
</evidence>
<feature type="compositionally biased region" description="Low complexity" evidence="6">
    <location>
        <begin position="18"/>
        <end position="34"/>
    </location>
</feature>
<dbReference type="InterPro" id="IPR027417">
    <property type="entry name" value="P-loop_NTPase"/>
</dbReference>
<dbReference type="EMBL" id="JACJSG010000042">
    <property type="protein sequence ID" value="MBD2503900.1"/>
    <property type="molecule type" value="Genomic_DNA"/>
</dbReference>
<keyword evidence="4 7" id="KW-1133">Transmembrane helix</keyword>